<name>A0A1E4SB10_9ASCO</name>
<protein>
    <submittedName>
        <fullName evidence="1">Uncharacterized protein</fullName>
    </submittedName>
</protein>
<accession>A0A1E4SB10</accession>
<evidence type="ECO:0000313" key="1">
    <source>
        <dbReference type="EMBL" id="ODV76710.1"/>
    </source>
</evidence>
<proteinExistence type="predicted"/>
<reference evidence="2" key="1">
    <citation type="submission" date="2016-05" db="EMBL/GenBank/DDBJ databases">
        <title>Comparative genomics of biotechnologically important yeasts.</title>
        <authorList>
            <consortium name="DOE Joint Genome Institute"/>
            <person name="Riley R."/>
            <person name="Haridas S."/>
            <person name="Wolfe K.H."/>
            <person name="Lopes M.R."/>
            <person name="Hittinger C.T."/>
            <person name="Goker M."/>
            <person name="Salamov A."/>
            <person name="Wisecaver J."/>
            <person name="Long T.M."/>
            <person name="Aerts A.L."/>
            <person name="Barry K."/>
            <person name="Choi C."/>
            <person name="Clum A."/>
            <person name="Coughlan A.Y."/>
            <person name="Deshpande S."/>
            <person name="Douglass A.P."/>
            <person name="Hanson S.J."/>
            <person name="Klenk H.-P."/>
            <person name="Labutti K."/>
            <person name="Lapidus A."/>
            <person name="Lindquist E."/>
            <person name="Lipzen A."/>
            <person name="Meier-Kolthoff J.P."/>
            <person name="Ohm R.A."/>
            <person name="Otillar R.P."/>
            <person name="Pangilinan J."/>
            <person name="Peng Y."/>
            <person name="Rokas A."/>
            <person name="Rosa C.A."/>
            <person name="Scheuner C."/>
            <person name="Sibirny A.A."/>
            <person name="Slot J.C."/>
            <person name="Stielow J.B."/>
            <person name="Sun H."/>
            <person name="Kurtzman C.P."/>
            <person name="Blackwell M."/>
            <person name="Grigoriev I.V."/>
            <person name="Jeffries T.W."/>
        </authorList>
    </citation>
    <scope>NUCLEOTIDE SEQUENCE [LARGE SCALE GENOMIC DNA]</scope>
    <source>
        <strain evidence="2">NRRL Y-17324</strain>
    </source>
</reference>
<dbReference type="RefSeq" id="XP_020061832.1">
    <property type="nucleotide sequence ID" value="XM_020207071.1"/>
</dbReference>
<evidence type="ECO:0000313" key="2">
    <source>
        <dbReference type="Proteomes" id="UP000094285"/>
    </source>
</evidence>
<dbReference type="EMBL" id="KV453918">
    <property type="protein sequence ID" value="ODV76710.1"/>
    <property type="molecule type" value="Genomic_DNA"/>
</dbReference>
<dbReference type="AlphaFoldDB" id="A0A1E4SB10"/>
<dbReference type="Proteomes" id="UP000094285">
    <property type="component" value="Unassembled WGS sequence"/>
</dbReference>
<gene>
    <name evidence="1" type="ORF">CANTADRAFT_24283</name>
</gene>
<sequence>MPSIPPISPIQQPSAIICNQCHTQLLAHHPALQDDTNMLINYTPGDLAVLDEHMLIIKVYCVMCPNPIGFRVISFVHHQVECVAPEHAVSESVGIDLFVNKLISIENNVNQKCAQLQYHHFMEEHKDMIGKLCLDHQHITRIVG</sequence>
<organism evidence="1 2">
    <name type="scientific">Suhomyces tanzawaensis NRRL Y-17324</name>
    <dbReference type="NCBI Taxonomy" id="984487"/>
    <lineage>
        <taxon>Eukaryota</taxon>
        <taxon>Fungi</taxon>
        <taxon>Dikarya</taxon>
        <taxon>Ascomycota</taxon>
        <taxon>Saccharomycotina</taxon>
        <taxon>Pichiomycetes</taxon>
        <taxon>Debaryomycetaceae</taxon>
        <taxon>Suhomyces</taxon>
    </lineage>
</organism>
<dbReference type="GeneID" id="30981208"/>
<keyword evidence="2" id="KW-1185">Reference proteome</keyword>